<organism evidence="2 3">
    <name type="scientific">Heterocephalus glaber</name>
    <name type="common">Naked mole rat</name>
    <dbReference type="NCBI Taxonomy" id="10181"/>
    <lineage>
        <taxon>Eukaryota</taxon>
        <taxon>Metazoa</taxon>
        <taxon>Chordata</taxon>
        <taxon>Craniata</taxon>
        <taxon>Vertebrata</taxon>
        <taxon>Euteleostomi</taxon>
        <taxon>Mammalia</taxon>
        <taxon>Eutheria</taxon>
        <taxon>Euarchontoglires</taxon>
        <taxon>Glires</taxon>
        <taxon>Rodentia</taxon>
        <taxon>Hystricomorpha</taxon>
        <taxon>Bathyergidae</taxon>
        <taxon>Heterocephalus</taxon>
    </lineage>
</organism>
<dbReference type="InterPro" id="IPR011992">
    <property type="entry name" value="EF-hand-dom_pair"/>
</dbReference>
<evidence type="ECO:0000313" key="2">
    <source>
        <dbReference type="EMBL" id="EHB09102.1"/>
    </source>
</evidence>
<evidence type="ECO:0000313" key="3">
    <source>
        <dbReference type="Proteomes" id="UP000006813"/>
    </source>
</evidence>
<dbReference type="STRING" id="10181.G5BIJ1"/>
<dbReference type="InParanoid" id="G5BIJ1"/>
<proteinExistence type="predicted"/>
<dbReference type="PANTHER" id="PTHR23049">
    <property type="entry name" value="MYOSIN REGULATORY LIGHT CHAIN 2"/>
    <property type="match status" value="1"/>
</dbReference>
<reference evidence="2 3" key="1">
    <citation type="journal article" date="2011" name="Nature">
        <title>Genome sequencing reveals insights into physiology and longevity of the naked mole rat.</title>
        <authorList>
            <person name="Kim E.B."/>
            <person name="Fang X."/>
            <person name="Fushan A.A."/>
            <person name="Huang Z."/>
            <person name="Lobanov A.V."/>
            <person name="Han L."/>
            <person name="Marino S.M."/>
            <person name="Sun X."/>
            <person name="Turanov A.A."/>
            <person name="Yang P."/>
            <person name="Yim S.H."/>
            <person name="Zhao X."/>
            <person name="Kasaikina M.V."/>
            <person name="Stoletzki N."/>
            <person name="Peng C."/>
            <person name="Polak P."/>
            <person name="Xiong Z."/>
            <person name="Kiezun A."/>
            <person name="Zhu Y."/>
            <person name="Chen Y."/>
            <person name="Kryukov G.V."/>
            <person name="Zhang Q."/>
            <person name="Peshkin L."/>
            <person name="Yang L."/>
            <person name="Bronson R.T."/>
            <person name="Buffenstein R."/>
            <person name="Wang B."/>
            <person name="Han C."/>
            <person name="Li Q."/>
            <person name="Chen L."/>
            <person name="Zhao W."/>
            <person name="Sunyaev S.R."/>
            <person name="Park T.J."/>
            <person name="Zhang G."/>
            <person name="Wang J."/>
            <person name="Gladyshev V.N."/>
        </authorList>
    </citation>
    <scope>NUCLEOTIDE SEQUENCE [LARGE SCALE GENOMIC DNA]</scope>
</reference>
<evidence type="ECO:0000256" key="1">
    <source>
        <dbReference type="ARBA" id="ARBA00022737"/>
    </source>
</evidence>
<keyword evidence="1" id="KW-0677">Repeat</keyword>
<accession>G5BIJ1</accession>
<gene>
    <name evidence="2" type="ORF">GW7_20001</name>
</gene>
<name>G5BIJ1_HETGA</name>
<dbReference type="EMBL" id="JH170431">
    <property type="protein sequence ID" value="EHB09102.1"/>
    <property type="molecule type" value="Genomic_DNA"/>
</dbReference>
<dbReference type="Gene3D" id="1.10.238.10">
    <property type="entry name" value="EF-hand"/>
    <property type="match status" value="1"/>
</dbReference>
<dbReference type="AlphaFoldDB" id="G5BIJ1"/>
<dbReference type="Proteomes" id="UP000006813">
    <property type="component" value="Unassembled WGS sequence"/>
</dbReference>
<sequence length="132" mass="15178">MLSKKAKSKTTKKCPQHAISNVFAMSHQSQIQKFKEAFNTTDQNRGSFINKYLHNMLASEGKNPIDAYLDLMMNEAPGPLNFTMFSEKLNSMDPEDMIRNTFACFEEEATATIQEDYLHELLTTMCNYFTNE</sequence>
<dbReference type="SUPFAM" id="SSF47473">
    <property type="entry name" value="EF-hand"/>
    <property type="match status" value="1"/>
</dbReference>
<protein>
    <submittedName>
        <fullName evidence="2">Myosin regulatory light polypeptide 9</fullName>
    </submittedName>
</protein>
<dbReference type="InterPro" id="IPR050403">
    <property type="entry name" value="Myosin_RLC"/>
</dbReference>